<sequence>MSDSCRWLPTSFELKSSKGPLRRLSKWDVLRSFDLSAATDCFPLGGLEFAKKFRIHGRELSPISVKMIRSARHAIAWMPVFRNLRLTSLQLSMRVREAGFRRYSAKPEHVSPHYNRHWYRHILVAFSPGGILPLPFQVWLGFPDGILITCYHMGMVRDMLVSSCSPDWGHVERFATDLDLKLDEDPYLYVRGAC</sequence>
<gene>
    <name evidence="1" type="ORF">ILEXP_LOCUS36941</name>
</gene>
<dbReference type="EMBL" id="CAUOFW020004891">
    <property type="protein sequence ID" value="CAK9167658.1"/>
    <property type="molecule type" value="Genomic_DNA"/>
</dbReference>
<keyword evidence="2" id="KW-1185">Reference proteome</keyword>
<dbReference type="AlphaFoldDB" id="A0ABC8TEG4"/>
<comment type="caution">
    <text evidence="1">The sequence shown here is derived from an EMBL/GenBank/DDBJ whole genome shotgun (WGS) entry which is preliminary data.</text>
</comment>
<evidence type="ECO:0000313" key="2">
    <source>
        <dbReference type="Proteomes" id="UP001642360"/>
    </source>
</evidence>
<reference evidence="1 2" key="1">
    <citation type="submission" date="2024-02" db="EMBL/GenBank/DDBJ databases">
        <authorList>
            <person name="Vignale AGUSTIN F."/>
            <person name="Sosa J E."/>
            <person name="Modenutti C."/>
        </authorList>
    </citation>
    <scope>NUCLEOTIDE SEQUENCE [LARGE SCALE GENOMIC DNA]</scope>
</reference>
<proteinExistence type="predicted"/>
<accession>A0ABC8TEG4</accession>
<evidence type="ECO:0000313" key="1">
    <source>
        <dbReference type="EMBL" id="CAK9167658.1"/>
    </source>
</evidence>
<organism evidence="1 2">
    <name type="scientific">Ilex paraguariensis</name>
    <name type="common">yerba mate</name>
    <dbReference type="NCBI Taxonomy" id="185542"/>
    <lineage>
        <taxon>Eukaryota</taxon>
        <taxon>Viridiplantae</taxon>
        <taxon>Streptophyta</taxon>
        <taxon>Embryophyta</taxon>
        <taxon>Tracheophyta</taxon>
        <taxon>Spermatophyta</taxon>
        <taxon>Magnoliopsida</taxon>
        <taxon>eudicotyledons</taxon>
        <taxon>Gunneridae</taxon>
        <taxon>Pentapetalae</taxon>
        <taxon>asterids</taxon>
        <taxon>campanulids</taxon>
        <taxon>Aquifoliales</taxon>
        <taxon>Aquifoliaceae</taxon>
        <taxon>Ilex</taxon>
    </lineage>
</organism>
<protein>
    <submittedName>
        <fullName evidence="1">Uncharacterized protein</fullName>
    </submittedName>
</protein>
<dbReference type="Proteomes" id="UP001642360">
    <property type="component" value="Unassembled WGS sequence"/>
</dbReference>
<name>A0ABC8TEG4_9AQUA</name>